<keyword evidence="5" id="KW-1185">Reference proteome</keyword>
<protein>
    <recommendedName>
        <fullName evidence="6">Tat pathway signal sequence</fullName>
    </recommendedName>
</protein>
<evidence type="ECO:0008006" key="6">
    <source>
        <dbReference type="Google" id="ProtNLM"/>
    </source>
</evidence>
<dbReference type="OrthoDB" id="3687641at2759"/>
<evidence type="ECO:0000256" key="2">
    <source>
        <dbReference type="ARBA" id="ARBA00035112"/>
    </source>
</evidence>
<feature type="compositionally biased region" description="Basic and acidic residues" evidence="3">
    <location>
        <begin position="181"/>
        <end position="192"/>
    </location>
</feature>
<accession>A0A165HCK4</accession>
<name>A0A165HCK4_XYLHT</name>
<dbReference type="InterPro" id="IPR021765">
    <property type="entry name" value="UstYa-like"/>
</dbReference>
<dbReference type="OMA" id="YWVTGLD"/>
<reference evidence="4 5" key="1">
    <citation type="journal article" date="2016" name="Fungal Biol.">
        <title>The genome of Xylona heveae provides a window into fungal endophytism.</title>
        <authorList>
            <person name="Gazis R."/>
            <person name="Kuo A."/>
            <person name="Riley R."/>
            <person name="LaButti K."/>
            <person name="Lipzen A."/>
            <person name="Lin J."/>
            <person name="Amirebrahimi M."/>
            <person name="Hesse C.N."/>
            <person name="Spatafora J.W."/>
            <person name="Henrissat B."/>
            <person name="Hainaut M."/>
            <person name="Grigoriev I.V."/>
            <person name="Hibbett D.S."/>
        </authorList>
    </citation>
    <scope>NUCLEOTIDE SEQUENCE [LARGE SCALE GENOMIC DNA]</scope>
    <source>
        <strain evidence="4 5">TC161</strain>
    </source>
</reference>
<dbReference type="EMBL" id="KV407457">
    <property type="protein sequence ID" value="KZF23302.1"/>
    <property type="molecule type" value="Genomic_DNA"/>
</dbReference>
<evidence type="ECO:0000313" key="5">
    <source>
        <dbReference type="Proteomes" id="UP000076632"/>
    </source>
</evidence>
<feature type="region of interest" description="Disordered" evidence="3">
    <location>
        <begin position="181"/>
        <end position="218"/>
    </location>
</feature>
<dbReference type="Proteomes" id="UP000076632">
    <property type="component" value="Unassembled WGS sequence"/>
</dbReference>
<organism evidence="4 5">
    <name type="scientific">Xylona heveae (strain CBS 132557 / TC161)</name>
    <dbReference type="NCBI Taxonomy" id="1328760"/>
    <lineage>
        <taxon>Eukaryota</taxon>
        <taxon>Fungi</taxon>
        <taxon>Dikarya</taxon>
        <taxon>Ascomycota</taxon>
        <taxon>Pezizomycotina</taxon>
        <taxon>Xylonomycetes</taxon>
        <taxon>Xylonales</taxon>
        <taxon>Xylonaceae</taxon>
        <taxon>Xylona</taxon>
    </lineage>
</organism>
<dbReference type="InParanoid" id="A0A165HCK4"/>
<dbReference type="PANTHER" id="PTHR33365:SF4">
    <property type="entry name" value="CYCLOCHLOROTINE BIOSYNTHESIS PROTEIN O"/>
    <property type="match status" value="1"/>
</dbReference>
<dbReference type="Pfam" id="PF11807">
    <property type="entry name" value="UstYa"/>
    <property type="match status" value="1"/>
</dbReference>
<gene>
    <name evidence="4" type="ORF">L228DRAFT_267311</name>
</gene>
<dbReference type="GO" id="GO:0043386">
    <property type="term" value="P:mycotoxin biosynthetic process"/>
    <property type="evidence" value="ECO:0007669"/>
    <property type="project" value="InterPro"/>
</dbReference>
<dbReference type="RefSeq" id="XP_018188857.1">
    <property type="nucleotide sequence ID" value="XM_018334974.1"/>
</dbReference>
<dbReference type="AlphaFoldDB" id="A0A165HCK4"/>
<comment type="similarity">
    <text evidence="2">Belongs to the ustYa family.</text>
</comment>
<dbReference type="GeneID" id="28900111"/>
<feature type="compositionally biased region" description="Basic and acidic residues" evidence="3">
    <location>
        <begin position="207"/>
        <end position="218"/>
    </location>
</feature>
<proteinExistence type="inferred from homology"/>
<dbReference type="PANTHER" id="PTHR33365">
    <property type="entry name" value="YALI0B05434P"/>
    <property type="match status" value="1"/>
</dbReference>
<sequence>MVHTEPARKWIGEHEVRFEGALAYNESGKLFIESSQGGEEWIGQPTPEMDALWDRVEAGSMVLLEGSEADMVRDRTMLFDGYWVTGLDVIHQMHCLNKVRKALYPEYYQPEQSARTENLHVEHCFDYIRQAVMCNADISPVTHIWYPSAQTFGPDFRTTHTCRNFDALLQWSLARTTEAVKGKGTGMEKARDPQSVMPVSLQGSKSMNHENHAGHAGH</sequence>
<evidence type="ECO:0000313" key="4">
    <source>
        <dbReference type="EMBL" id="KZF23302.1"/>
    </source>
</evidence>
<dbReference type="STRING" id="1328760.A0A165HCK4"/>
<evidence type="ECO:0000256" key="3">
    <source>
        <dbReference type="SAM" id="MobiDB-lite"/>
    </source>
</evidence>
<evidence type="ECO:0000256" key="1">
    <source>
        <dbReference type="ARBA" id="ARBA00004685"/>
    </source>
</evidence>
<comment type="pathway">
    <text evidence="1">Mycotoxin biosynthesis.</text>
</comment>